<gene>
    <name evidence="1" type="ORF">ERS007661_03038</name>
</gene>
<accession>A0A655FI29</accession>
<name>A0A655FI29_MYCTX</name>
<proteinExistence type="predicted"/>
<sequence length="323" mass="35551">MWRPHHVVPQPVLFVEPVHGRGPSLRVGRHVEAGVGHSCRTQHSLVDDLVQRCVLDAGDNDTQDVDGVAVGHPVARLVHERKGCQRCQPNVGTLAERQSLIGPRNWPRHRETVSQAAGVSEQVLDQNGSSRGMCAIQRAGGIVQHGHLAELRCPTRDRVTQCQFALVDQAHRRRHRDRLGHRRDAKQRVALHGHARVDIAIADLVDLQQFFALPDHGYRAGKQARVAYLADGRLIAVEIHPVQDTVRASAARRITDCANVFPRTGRVLLSRSPANVIWGTCCERGGMLVTMVSLLVNQGVGRQSPRPATMDGAGFEAPCMPYD</sequence>
<reference evidence="1 2" key="1">
    <citation type="submission" date="2015-03" db="EMBL/GenBank/DDBJ databases">
        <authorList>
            <consortium name="Pathogen Informatics"/>
        </authorList>
    </citation>
    <scope>NUCLEOTIDE SEQUENCE [LARGE SCALE GENOMIC DNA]</scope>
    <source>
        <strain evidence="1 2">D00501624</strain>
    </source>
</reference>
<dbReference type="EMBL" id="CQQC01001226">
    <property type="protein sequence ID" value="CNV75786.1"/>
    <property type="molecule type" value="Genomic_DNA"/>
</dbReference>
<evidence type="ECO:0000313" key="1">
    <source>
        <dbReference type="EMBL" id="CNV75786.1"/>
    </source>
</evidence>
<dbReference type="AlphaFoldDB" id="A0A655FI29"/>
<evidence type="ECO:0000313" key="2">
    <source>
        <dbReference type="Proteomes" id="UP000039217"/>
    </source>
</evidence>
<dbReference type="Proteomes" id="UP000039217">
    <property type="component" value="Unassembled WGS sequence"/>
</dbReference>
<organism evidence="1 2">
    <name type="scientific">Mycobacterium tuberculosis</name>
    <dbReference type="NCBI Taxonomy" id="1773"/>
    <lineage>
        <taxon>Bacteria</taxon>
        <taxon>Bacillati</taxon>
        <taxon>Actinomycetota</taxon>
        <taxon>Actinomycetes</taxon>
        <taxon>Mycobacteriales</taxon>
        <taxon>Mycobacteriaceae</taxon>
        <taxon>Mycobacterium</taxon>
        <taxon>Mycobacterium tuberculosis complex</taxon>
    </lineage>
</organism>
<protein>
    <submittedName>
        <fullName evidence="1">Uncharacterized protein</fullName>
    </submittedName>
</protein>